<accession>A0A8S5NBV0</accession>
<organism evidence="2">
    <name type="scientific">Myoviridae sp. ctKZW4</name>
    <dbReference type="NCBI Taxonomy" id="2826639"/>
    <lineage>
        <taxon>Viruses</taxon>
        <taxon>Duplodnaviria</taxon>
        <taxon>Heunggongvirae</taxon>
        <taxon>Uroviricota</taxon>
        <taxon>Caudoviricetes</taxon>
    </lineage>
</organism>
<evidence type="ECO:0000313" key="2">
    <source>
        <dbReference type="EMBL" id="DAD91855.1"/>
    </source>
</evidence>
<protein>
    <recommendedName>
        <fullName evidence="1">DUF551 domain-containing protein</fullName>
    </recommendedName>
</protein>
<name>A0A8S5NBV0_9CAUD</name>
<dbReference type="EMBL" id="BK015123">
    <property type="protein sequence ID" value="DAD91855.1"/>
    <property type="molecule type" value="Genomic_DNA"/>
</dbReference>
<proteinExistence type="predicted"/>
<evidence type="ECO:0000259" key="1">
    <source>
        <dbReference type="Pfam" id="PF04448"/>
    </source>
</evidence>
<dbReference type="InterPro" id="IPR007539">
    <property type="entry name" value="DUF551"/>
</dbReference>
<sequence>MSKYFSYDAIEADLYIHETEDEAKKSALDIAEDGYYLGPNWDGSFPEDQQDMIKNICYGIILGRIDLPCRPTSIEEDGEEAAEEFKYIVEPPVIVEHEQNNGWIKCSDRLPPVNEDGESCSVLLYGMETHDSYVNHQFIGYLMEGKFYCDAGYSPHQCYHVTHWQTLPSPPTE</sequence>
<feature type="domain" description="DUF551" evidence="1">
    <location>
        <begin position="102"/>
        <end position="172"/>
    </location>
</feature>
<dbReference type="Pfam" id="PF04448">
    <property type="entry name" value="DUF551"/>
    <property type="match status" value="1"/>
</dbReference>
<reference evidence="2" key="1">
    <citation type="journal article" date="2021" name="Proc. Natl. Acad. Sci. U.S.A.">
        <title>A Catalog of Tens of Thousands of Viruses from Human Metagenomes Reveals Hidden Associations with Chronic Diseases.</title>
        <authorList>
            <person name="Tisza M.J."/>
            <person name="Buck C.B."/>
        </authorList>
    </citation>
    <scope>NUCLEOTIDE SEQUENCE</scope>
    <source>
        <strain evidence="2">CtKZW4</strain>
    </source>
</reference>